<dbReference type="Proteomes" id="UP001314170">
    <property type="component" value="Unassembled WGS sequence"/>
</dbReference>
<evidence type="ECO:0000313" key="1">
    <source>
        <dbReference type="EMBL" id="CAK7328013.1"/>
    </source>
</evidence>
<gene>
    <name evidence="1" type="ORF">DCAF_LOCUS5732</name>
</gene>
<sequence>MDLKVVLVPVVGLMVVEDLEKVMGLVIKLVLDLVGGGGGVEIGGGICGNAVAALLVGLEMEEVVVVMDLVVKLVVY</sequence>
<comment type="caution">
    <text evidence="1">The sequence shown here is derived from an EMBL/GenBank/DDBJ whole genome shotgun (WGS) entry which is preliminary data.</text>
</comment>
<evidence type="ECO:0000313" key="2">
    <source>
        <dbReference type="Proteomes" id="UP001314170"/>
    </source>
</evidence>
<name>A0AAV1R3Q4_9ROSI</name>
<dbReference type="EMBL" id="CAWUPB010000892">
    <property type="protein sequence ID" value="CAK7328013.1"/>
    <property type="molecule type" value="Genomic_DNA"/>
</dbReference>
<keyword evidence="2" id="KW-1185">Reference proteome</keyword>
<accession>A0AAV1R3Q4</accession>
<protein>
    <submittedName>
        <fullName evidence="1">Uncharacterized protein</fullName>
    </submittedName>
</protein>
<reference evidence="1 2" key="1">
    <citation type="submission" date="2024-01" db="EMBL/GenBank/DDBJ databases">
        <authorList>
            <person name="Waweru B."/>
        </authorList>
    </citation>
    <scope>NUCLEOTIDE SEQUENCE [LARGE SCALE GENOMIC DNA]</scope>
</reference>
<proteinExistence type="predicted"/>
<organism evidence="1 2">
    <name type="scientific">Dovyalis caffra</name>
    <dbReference type="NCBI Taxonomy" id="77055"/>
    <lineage>
        <taxon>Eukaryota</taxon>
        <taxon>Viridiplantae</taxon>
        <taxon>Streptophyta</taxon>
        <taxon>Embryophyta</taxon>
        <taxon>Tracheophyta</taxon>
        <taxon>Spermatophyta</taxon>
        <taxon>Magnoliopsida</taxon>
        <taxon>eudicotyledons</taxon>
        <taxon>Gunneridae</taxon>
        <taxon>Pentapetalae</taxon>
        <taxon>rosids</taxon>
        <taxon>fabids</taxon>
        <taxon>Malpighiales</taxon>
        <taxon>Salicaceae</taxon>
        <taxon>Flacourtieae</taxon>
        <taxon>Dovyalis</taxon>
    </lineage>
</organism>
<dbReference type="AlphaFoldDB" id="A0AAV1R3Q4"/>